<reference evidence="3" key="1">
    <citation type="journal article" date="2019" name="Int. J. Syst. Evol. Microbiol.">
        <title>The Global Catalogue of Microorganisms (GCM) 10K type strain sequencing project: providing services to taxonomists for standard genome sequencing and annotation.</title>
        <authorList>
            <consortium name="The Broad Institute Genomics Platform"/>
            <consortium name="The Broad Institute Genome Sequencing Center for Infectious Disease"/>
            <person name="Wu L."/>
            <person name="Ma J."/>
        </authorList>
    </citation>
    <scope>NUCLEOTIDE SEQUENCE [LARGE SCALE GENOMIC DNA]</scope>
    <source>
        <strain evidence="3">JCM 15313</strain>
    </source>
</reference>
<dbReference type="EMBL" id="BAAAPC010000014">
    <property type="protein sequence ID" value="GAA2003733.1"/>
    <property type="molecule type" value="Genomic_DNA"/>
</dbReference>
<dbReference type="Pfam" id="PF19054">
    <property type="entry name" value="DUF5753"/>
    <property type="match status" value="1"/>
</dbReference>
<sequence>MQAQLNHLVEMSERPNLDLQVLPLARGMSMPYGITLLHLGASDRVGFIDVPPNGHFFEGADELAHHERTFEYFQAAALPVKESRDYIHQLATDLEKH</sequence>
<evidence type="ECO:0000313" key="3">
    <source>
        <dbReference type="Proteomes" id="UP001501585"/>
    </source>
</evidence>
<gene>
    <name evidence="2" type="ORF">GCM10009799_33570</name>
</gene>
<organism evidence="2 3">
    <name type="scientific">Nocardiopsis rhodophaea</name>
    <dbReference type="NCBI Taxonomy" id="280238"/>
    <lineage>
        <taxon>Bacteria</taxon>
        <taxon>Bacillati</taxon>
        <taxon>Actinomycetota</taxon>
        <taxon>Actinomycetes</taxon>
        <taxon>Streptosporangiales</taxon>
        <taxon>Nocardiopsidaceae</taxon>
        <taxon>Nocardiopsis</taxon>
    </lineage>
</organism>
<evidence type="ECO:0000313" key="2">
    <source>
        <dbReference type="EMBL" id="GAA2003733.1"/>
    </source>
</evidence>
<protein>
    <recommendedName>
        <fullName evidence="1">DUF5753 domain-containing protein</fullName>
    </recommendedName>
</protein>
<name>A0ABP5ENS2_9ACTN</name>
<dbReference type="InterPro" id="IPR043917">
    <property type="entry name" value="DUF5753"/>
</dbReference>
<keyword evidence="3" id="KW-1185">Reference proteome</keyword>
<dbReference type="Proteomes" id="UP001501585">
    <property type="component" value="Unassembled WGS sequence"/>
</dbReference>
<evidence type="ECO:0000259" key="1">
    <source>
        <dbReference type="Pfam" id="PF19054"/>
    </source>
</evidence>
<feature type="domain" description="DUF5753" evidence="1">
    <location>
        <begin position="1"/>
        <end position="88"/>
    </location>
</feature>
<comment type="caution">
    <text evidence="2">The sequence shown here is derived from an EMBL/GenBank/DDBJ whole genome shotgun (WGS) entry which is preliminary data.</text>
</comment>
<accession>A0ABP5ENS2</accession>
<proteinExistence type="predicted"/>